<keyword evidence="2" id="KW-1185">Reference proteome</keyword>
<dbReference type="EMBL" id="CP012333">
    <property type="protein sequence ID" value="AKU93556.1"/>
    <property type="molecule type" value="Genomic_DNA"/>
</dbReference>
<evidence type="ECO:0000313" key="2">
    <source>
        <dbReference type="Proteomes" id="UP000064967"/>
    </source>
</evidence>
<dbReference type="AlphaFoldDB" id="A0A0K1PJH0"/>
<protein>
    <submittedName>
        <fullName evidence="1">Uncharacterized protein</fullName>
    </submittedName>
</protein>
<organism evidence="1 2">
    <name type="scientific">Labilithrix luteola</name>
    <dbReference type="NCBI Taxonomy" id="1391654"/>
    <lineage>
        <taxon>Bacteria</taxon>
        <taxon>Pseudomonadati</taxon>
        <taxon>Myxococcota</taxon>
        <taxon>Polyangia</taxon>
        <taxon>Polyangiales</taxon>
        <taxon>Labilitrichaceae</taxon>
        <taxon>Labilithrix</taxon>
    </lineage>
</organism>
<dbReference type="KEGG" id="llu:AKJ09_00220"/>
<sequence>MTMSAGELAIWNGLPVRVFPYGSHVFPADLEAVRELGEVLREDLRREHRVAIELIARVQAGTQDSTLAGSLPLPRLCDFLLRRRPAFDRAAHRRIAENTLAQGRLRLEELRALNAPDVILDHTSAEIARVAEPGWSPSINPANLLPNVGATLSAIDLDDLSDEERTLYFDITTLVLLAAQCCTTFDAKALDDAPWLEELAWTRLVDEDEDVPAPPVDVVQFRGTVYSEHCQRLECAIVPADRTAQFGATALLAVSIPEPAE</sequence>
<reference evidence="1 2" key="1">
    <citation type="submission" date="2015-08" db="EMBL/GenBank/DDBJ databases">
        <authorList>
            <person name="Babu N.S."/>
            <person name="Beckwith C.J."/>
            <person name="Beseler K.G."/>
            <person name="Brison A."/>
            <person name="Carone J.V."/>
            <person name="Caskin T.P."/>
            <person name="Diamond M."/>
            <person name="Durham M.E."/>
            <person name="Foxe J.M."/>
            <person name="Go M."/>
            <person name="Henderson B.A."/>
            <person name="Jones I.B."/>
            <person name="McGettigan J.A."/>
            <person name="Micheletti S.J."/>
            <person name="Nasrallah M.E."/>
            <person name="Ortiz D."/>
            <person name="Piller C.R."/>
            <person name="Privatt S.R."/>
            <person name="Schneider S.L."/>
            <person name="Sharp S."/>
            <person name="Smith T.C."/>
            <person name="Stanton J.D."/>
            <person name="Ullery H.E."/>
            <person name="Wilson R.J."/>
            <person name="Serrano M.G."/>
            <person name="Buck G."/>
            <person name="Lee V."/>
            <person name="Wang Y."/>
            <person name="Carvalho R."/>
            <person name="Voegtly L."/>
            <person name="Shi R."/>
            <person name="Duckworth R."/>
            <person name="Johnson A."/>
            <person name="Loviza R."/>
            <person name="Walstead R."/>
            <person name="Shah Z."/>
            <person name="Kiflezghi M."/>
            <person name="Wade K."/>
            <person name="Ball S.L."/>
            <person name="Bradley K.W."/>
            <person name="Asai D.J."/>
            <person name="Bowman C.A."/>
            <person name="Russell D.A."/>
            <person name="Pope W.H."/>
            <person name="Jacobs-Sera D."/>
            <person name="Hendrix R.W."/>
            <person name="Hatfull G.F."/>
        </authorList>
    </citation>
    <scope>NUCLEOTIDE SEQUENCE [LARGE SCALE GENOMIC DNA]</scope>
    <source>
        <strain evidence="1 2">DSM 27648</strain>
    </source>
</reference>
<evidence type="ECO:0000313" key="1">
    <source>
        <dbReference type="EMBL" id="AKU93556.1"/>
    </source>
</evidence>
<proteinExistence type="predicted"/>
<name>A0A0K1PJH0_9BACT</name>
<dbReference type="Proteomes" id="UP000064967">
    <property type="component" value="Chromosome"/>
</dbReference>
<gene>
    <name evidence="1" type="ORF">AKJ09_00220</name>
</gene>
<accession>A0A0K1PJH0</accession>